<comment type="caution">
    <text evidence="1">The sequence shown here is derived from an EMBL/GenBank/DDBJ whole genome shotgun (WGS) entry which is preliminary data.</text>
</comment>
<organism evidence="1 2">
    <name type="scientific">Glomus cerebriforme</name>
    <dbReference type="NCBI Taxonomy" id="658196"/>
    <lineage>
        <taxon>Eukaryota</taxon>
        <taxon>Fungi</taxon>
        <taxon>Fungi incertae sedis</taxon>
        <taxon>Mucoromycota</taxon>
        <taxon>Glomeromycotina</taxon>
        <taxon>Glomeromycetes</taxon>
        <taxon>Glomerales</taxon>
        <taxon>Glomeraceae</taxon>
        <taxon>Glomus</taxon>
    </lineage>
</organism>
<reference evidence="1 2" key="1">
    <citation type="submission" date="2018-06" db="EMBL/GenBank/DDBJ databases">
        <title>Comparative genomics reveals the genomic features of Rhizophagus irregularis, R. cerebriforme, R. diaphanum and Gigaspora rosea, and their symbiotic lifestyle signature.</title>
        <authorList>
            <person name="Morin E."/>
            <person name="San Clemente H."/>
            <person name="Chen E.C.H."/>
            <person name="De La Providencia I."/>
            <person name="Hainaut M."/>
            <person name="Kuo A."/>
            <person name="Kohler A."/>
            <person name="Murat C."/>
            <person name="Tang N."/>
            <person name="Roy S."/>
            <person name="Loubradou J."/>
            <person name="Henrissat B."/>
            <person name="Grigoriev I.V."/>
            <person name="Corradi N."/>
            <person name="Roux C."/>
            <person name="Martin F.M."/>
        </authorList>
    </citation>
    <scope>NUCLEOTIDE SEQUENCE [LARGE SCALE GENOMIC DNA]</scope>
    <source>
        <strain evidence="1 2">DAOM 227022</strain>
    </source>
</reference>
<gene>
    <name evidence="1" type="ORF">C1645_840982</name>
</gene>
<evidence type="ECO:0000313" key="1">
    <source>
        <dbReference type="EMBL" id="RIA79315.1"/>
    </source>
</evidence>
<keyword evidence="2" id="KW-1185">Reference proteome</keyword>
<protein>
    <submittedName>
        <fullName evidence="1">Uncharacterized protein</fullName>
    </submittedName>
</protein>
<dbReference type="AlphaFoldDB" id="A0A397S4N9"/>
<proteinExistence type="predicted"/>
<sequence>MPKVFRFWHIAETFRHPTHVNNKFNNQIDAIVKAAHTSQDFIKFIPSACTSIVALSKWNNVIIDTHLRRFLTSTNHLFGVIDFFNLKRISKYRVNLLHIDWDLTFTYFNINDQDSSTLFKSSFRKAHKLKFLLEELPTLEHRKKQQPELYKNWKYPLCHLHDETFTHVWQCSYNSRKLHNIIIITKHWIISKIKEFFDADVTFIDLAHDSLWTNFDTHSLNFIDIIKGIIPKFFNFLKKFTSSSVIINNFIFSLYHFIYSSIMEDIWIPRCNTLLLLEQSNNISSRTKKTRSQNDNSYILSNNFIDTPIYNSFDSLLFSIYFSRNFLAPKYYYLHQVEPNEMTSLLSSSFSEVFPMMKLYSVNDMLTVLEELQILTIEESAFSGVVDKVPDLQSQLAVTNINPLDENEFEDFFYDDFDNNDDNNFDSILKKKGSTSVINISISFPSSSYGDSISLPSVPHMPLERGNKKRRAFEAKLKCDGWTKSLTPSQIKKVKHLEKLRS</sequence>
<accession>A0A397S4N9</accession>
<name>A0A397S4N9_9GLOM</name>
<dbReference type="Proteomes" id="UP000265703">
    <property type="component" value="Unassembled WGS sequence"/>
</dbReference>
<dbReference type="EMBL" id="QKYT01001373">
    <property type="protein sequence ID" value="RIA79315.1"/>
    <property type="molecule type" value="Genomic_DNA"/>
</dbReference>
<evidence type="ECO:0000313" key="2">
    <source>
        <dbReference type="Proteomes" id="UP000265703"/>
    </source>
</evidence>